<dbReference type="SMART" id="SM00066">
    <property type="entry name" value="GAL4"/>
    <property type="match status" value="1"/>
</dbReference>
<evidence type="ECO:0000256" key="6">
    <source>
        <dbReference type="SAM" id="MobiDB-lite"/>
    </source>
</evidence>
<dbReference type="PROSITE" id="PS00463">
    <property type="entry name" value="ZN2_CY6_FUNGAL_1"/>
    <property type="match status" value="1"/>
</dbReference>
<keyword evidence="9" id="KW-1185">Reference proteome</keyword>
<evidence type="ECO:0000259" key="7">
    <source>
        <dbReference type="PROSITE" id="PS50048"/>
    </source>
</evidence>
<feature type="compositionally biased region" description="Basic and acidic residues" evidence="6">
    <location>
        <begin position="122"/>
        <end position="132"/>
    </location>
</feature>
<dbReference type="GO" id="GO:0045944">
    <property type="term" value="P:positive regulation of transcription by RNA polymerase II"/>
    <property type="evidence" value="ECO:0007669"/>
    <property type="project" value="TreeGrafter"/>
</dbReference>
<dbReference type="SUPFAM" id="SSF57701">
    <property type="entry name" value="Zn2/Cys6 DNA-binding domain"/>
    <property type="match status" value="1"/>
</dbReference>
<dbReference type="GO" id="GO:0043565">
    <property type="term" value="F:sequence-specific DNA binding"/>
    <property type="evidence" value="ECO:0007669"/>
    <property type="project" value="TreeGrafter"/>
</dbReference>
<name>A0A5N5DIA5_9PEZI</name>
<evidence type="ECO:0000256" key="1">
    <source>
        <dbReference type="ARBA" id="ARBA00004123"/>
    </source>
</evidence>
<accession>A0A5N5DIA5</accession>
<dbReference type="OrthoDB" id="4356994at2759"/>
<dbReference type="GO" id="GO:0008270">
    <property type="term" value="F:zinc ion binding"/>
    <property type="evidence" value="ECO:0007669"/>
    <property type="project" value="InterPro"/>
</dbReference>
<dbReference type="GO" id="GO:0005634">
    <property type="term" value="C:nucleus"/>
    <property type="evidence" value="ECO:0007669"/>
    <property type="project" value="UniProtKB-SubCell"/>
</dbReference>
<evidence type="ECO:0000313" key="9">
    <source>
        <dbReference type="Proteomes" id="UP000325902"/>
    </source>
</evidence>
<reference evidence="8 9" key="1">
    <citation type="journal article" date="2019" name="Sci. Rep.">
        <title>A multi-omics analysis of the grapevine pathogen Lasiodiplodia theobromae reveals that temperature affects the expression of virulence- and pathogenicity-related genes.</title>
        <authorList>
            <person name="Felix C."/>
            <person name="Meneses R."/>
            <person name="Goncalves M.F.M."/>
            <person name="Tilleman L."/>
            <person name="Duarte A.S."/>
            <person name="Jorrin-Novo J.V."/>
            <person name="Van de Peer Y."/>
            <person name="Deforce D."/>
            <person name="Van Nieuwerburgh F."/>
            <person name="Esteves A.C."/>
            <person name="Alves A."/>
        </authorList>
    </citation>
    <scope>NUCLEOTIDE SEQUENCE [LARGE SCALE GENOMIC DNA]</scope>
    <source>
        <strain evidence="8 9">LA-SOL3</strain>
    </source>
</reference>
<dbReference type="CDD" id="cd00067">
    <property type="entry name" value="GAL4"/>
    <property type="match status" value="1"/>
</dbReference>
<keyword evidence="3" id="KW-0238">DNA-binding</keyword>
<dbReference type="InterPro" id="IPR001138">
    <property type="entry name" value="Zn2Cys6_DnaBD"/>
</dbReference>
<dbReference type="EMBL" id="VCHE01000017">
    <property type="protein sequence ID" value="KAB2577447.1"/>
    <property type="molecule type" value="Genomic_DNA"/>
</dbReference>
<proteinExistence type="predicted"/>
<dbReference type="Gene3D" id="4.10.240.10">
    <property type="entry name" value="Zn(2)-C6 fungal-type DNA-binding domain"/>
    <property type="match status" value="1"/>
</dbReference>
<dbReference type="PROSITE" id="PS50048">
    <property type="entry name" value="ZN2_CY6_FUNGAL_2"/>
    <property type="match status" value="1"/>
</dbReference>
<feature type="region of interest" description="Disordered" evidence="6">
    <location>
        <begin position="221"/>
        <end position="249"/>
    </location>
</feature>
<dbReference type="AlphaFoldDB" id="A0A5N5DIA5"/>
<feature type="region of interest" description="Disordered" evidence="6">
    <location>
        <begin position="68"/>
        <end position="92"/>
    </location>
</feature>
<dbReference type="PANTHER" id="PTHR47540:SF4">
    <property type="entry name" value="TRANSCRIPTION FACTOR RGLT"/>
    <property type="match status" value="1"/>
</dbReference>
<gene>
    <name evidence="8" type="ORF">DBV05_g3968</name>
</gene>
<feature type="compositionally biased region" description="Low complexity" evidence="6">
    <location>
        <begin position="223"/>
        <end position="235"/>
    </location>
</feature>
<evidence type="ECO:0000313" key="8">
    <source>
        <dbReference type="EMBL" id="KAB2577447.1"/>
    </source>
</evidence>
<protein>
    <submittedName>
        <fullName evidence="8">Putative transcriptional regulatory protein</fullName>
    </submittedName>
</protein>
<sequence length="487" mass="51424">MDSNGQNAASAPQTQQTPPLPLVPEPKKHAACDECRLRKLKCSGNRPACDRCARENLLPCVYSLQKQMGRPRKKRRRSVDDETNSDLMANGGGIHGGMMMMMRQGQEFVVNGGVNEVVGWSDGDHHRPREESNGGGNGTGVNCGIEGMGFGGFEGFGFGEMVNGETSGEGAGGPHATSGGGTFELDPNFSLDSLLTGNLADVIGGNGSSVGGFNGLQQEDRVASVASHSSQSGHSLQNTPPVAHHDSSIQQPPFLAPSPGLPCACLSTIYLTISSLHSLSSHNFPFCLPSLHSALVTARNVLQCPTCPHSMATATLNIHMLISLLMTVIDAVQKLLQDIDAEAARVDAAGTTKQFVLADASAPLHMHTGTANCPARFGMELSGVEWRELARKVVKAQVVGSSSSSSSSEAEGGQQGGAAVDCTIYGVLAAFVRRQNGWHDDPAMIEVRKKAMGGGGAPVEKMEELGQMRLCVQNVEHVMERMKLLDI</sequence>
<dbReference type="Pfam" id="PF00172">
    <property type="entry name" value="Zn_clus"/>
    <property type="match status" value="1"/>
</dbReference>
<feature type="region of interest" description="Disordered" evidence="6">
    <location>
        <begin position="1"/>
        <end position="27"/>
    </location>
</feature>
<feature type="domain" description="Zn(2)-C6 fungal-type" evidence="7">
    <location>
        <begin position="31"/>
        <end position="62"/>
    </location>
</feature>
<evidence type="ECO:0000256" key="5">
    <source>
        <dbReference type="ARBA" id="ARBA00023242"/>
    </source>
</evidence>
<evidence type="ECO:0000256" key="2">
    <source>
        <dbReference type="ARBA" id="ARBA00023015"/>
    </source>
</evidence>
<dbReference type="PANTHER" id="PTHR47540">
    <property type="entry name" value="THIAMINE REPRESSIBLE GENES REGULATORY PROTEIN THI5"/>
    <property type="match status" value="1"/>
</dbReference>
<dbReference type="InterPro" id="IPR051711">
    <property type="entry name" value="Stress_Response_Reg"/>
</dbReference>
<evidence type="ECO:0000256" key="3">
    <source>
        <dbReference type="ARBA" id="ARBA00023125"/>
    </source>
</evidence>
<comment type="caution">
    <text evidence="8">The sequence shown here is derived from an EMBL/GenBank/DDBJ whole genome shotgun (WGS) entry which is preliminary data.</text>
</comment>
<keyword evidence="5" id="KW-0539">Nucleus</keyword>
<feature type="compositionally biased region" description="Polar residues" evidence="6">
    <location>
        <begin position="1"/>
        <end position="11"/>
    </location>
</feature>
<feature type="region of interest" description="Disordered" evidence="6">
    <location>
        <begin position="120"/>
        <end position="140"/>
    </location>
</feature>
<dbReference type="Proteomes" id="UP000325902">
    <property type="component" value="Unassembled WGS sequence"/>
</dbReference>
<dbReference type="GO" id="GO:0000981">
    <property type="term" value="F:DNA-binding transcription factor activity, RNA polymerase II-specific"/>
    <property type="evidence" value="ECO:0007669"/>
    <property type="project" value="InterPro"/>
</dbReference>
<keyword evidence="4" id="KW-0804">Transcription</keyword>
<comment type="subcellular location">
    <subcellularLocation>
        <location evidence="1">Nucleus</location>
    </subcellularLocation>
</comment>
<dbReference type="InterPro" id="IPR036864">
    <property type="entry name" value="Zn2-C6_fun-type_DNA-bd_sf"/>
</dbReference>
<evidence type="ECO:0000256" key="4">
    <source>
        <dbReference type="ARBA" id="ARBA00023163"/>
    </source>
</evidence>
<organism evidence="8 9">
    <name type="scientific">Lasiodiplodia theobromae</name>
    <dbReference type="NCBI Taxonomy" id="45133"/>
    <lineage>
        <taxon>Eukaryota</taxon>
        <taxon>Fungi</taxon>
        <taxon>Dikarya</taxon>
        <taxon>Ascomycota</taxon>
        <taxon>Pezizomycotina</taxon>
        <taxon>Dothideomycetes</taxon>
        <taxon>Dothideomycetes incertae sedis</taxon>
        <taxon>Botryosphaeriales</taxon>
        <taxon>Botryosphaeriaceae</taxon>
        <taxon>Lasiodiplodia</taxon>
    </lineage>
</organism>
<keyword evidence="2" id="KW-0805">Transcription regulation</keyword>